<dbReference type="Proteomes" id="UP000013827">
    <property type="component" value="Unassembled WGS sequence"/>
</dbReference>
<proteinExistence type="predicted"/>
<dbReference type="OMA" id="PNEDEWA"/>
<dbReference type="InterPro" id="IPR044862">
    <property type="entry name" value="Pro_4_hyd_alph_FE2OG_OXY"/>
</dbReference>
<dbReference type="GeneID" id="17268870"/>
<reference evidence="8" key="2">
    <citation type="submission" date="2024-10" db="UniProtKB">
        <authorList>
            <consortium name="EnsemblProtists"/>
        </authorList>
    </citation>
    <scope>IDENTIFICATION</scope>
</reference>
<dbReference type="PANTHER" id="PTHR12907">
    <property type="entry name" value="EGL NINE HOMOLOG-RELATED"/>
    <property type="match status" value="1"/>
</dbReference>
<dbReference type="PaxDb" id="2903-EOD23326"/>
<dbReference type="InterPro" id="IPR005123">
    <property type="entry name" value="Oxoglu/Fe-dep_dioxygenase_dom"/>
</dbReference>
<keyword evidence="3" id="KW-0847">Vitamin C</keyword>
<sequence>MLRVAGRTASAGAALATTLAGVNAIGEVSYREDPQGLGEAARLLRLSSTAPPRLSASQQADLAANGYVVVARFLTAAHLRAARAEVAAMRKAGAFAPAVGGEVVRTDSVHWLGIRAAQPALVAALAELRALPATMRSFGGFEAARVEGAEAARPLLGVPREGQLACYEPAASREGQCSGARYRPHRDGFASLHPRALLLPGIYMREVTAVLYLSPNEDEWAGASGGGEVVATGGAAAGRPGSLVLYLDAAAEDERGATASRVAEVRPVAGTLVLFDSRRMLHEVLPHGECSAERVALTVWFGGAHRGASLRDVLRAMLPARCLGVL</sequence>
<dbReference type="GO" id="GO:0071456">
    <property type="term" value="P:cellular response to hypoxia"/>
    <property type="evidence" value="ECO:0007669"/>
    <property type="project" value="TreeGrafter"/>
</dbReference>
<dbReference type="HOGENOM" id="CLU_835303_0_0_1"/>
<protein>
    <recommendedName>
        <fullName evidence="7">Fe2OG dioxygenase domain-containing protein</fullName>
    </recommendedName>
</protein>
<dbReference type="EnsemblProtists" id="EOD23326">
    <property type="protein sequence ID" value="EOD23326"/>
    <property type="gene ID" value="EMIHUDRAFT_116508"/>
</dbReference>
<keyword evidence="4" id="KW-0223">Dioxygenase</keyword>
<dbReference type="PANTHER" id="PTHR12907:SF26">
    <property type="entry name" value="HIF PROLYL HYDROXYLASE, ISOFORM C"/>
    <property type="match status" value="1"/>
</dbReference>
<evidence type="ECO:0000256" key="5">
    <source>
        <dbReference type="ARBA" id="ARBA00023002"/>
    </source>
</evidence>
<organism evidence="8 9">
    <name type="scientific">Emiliania huxleyi (strain CCMP1516)</name>
    <dbReference type="NCBI Taxonomy" id="280463"/>
    <lineage>
        <taxon>Eukaryota</taxon>
        <taxon>Haptista</taxon>
        <taxon>Haptophyta</taxon>
        <taxon>Prymnesiophyceae</taxon>
        <taxon>Isochrysidales</taxon>
        <taxon>Noelaerhabdaceae</taxon>
        <taxon>Emiliania</taxon>
    </lineage>
</organism>
<dbReference type="AlphaFoldDB" id="A0A0D3JIJ1"/>
<evidence type="ECO:0000256" key="4">
    <source>
        <dbReference type="ARBA" id="ARBA00022964"/>
    </source>
</evidence>
<dbReference type="GO" id="GO:0008198">
    <property type="term" value="F:ferrous iron binding"/>
    <property type="evidence" value="ECO:0007669"/>
    <property type="project" value="TreeGrafter"/>
</dbReference>
<evidence type="ECO:0000256" key="6">
    <source>
        <dbReference type="ARBA" id="ARBA00023004"/>
    </source>
</evidence>
<evidence type="ECO:0000259" key="7">
    <source>
        <dbReference type="PROSITE" id="PS51471"/>
    </source>
</evidence>
<dbReference type="InterPro" id="IPR051559">
    <property type="entry name" value="HIF_prolyl_hydroxylases"/>
</dbReference>
<feature type="domain" description="Fe2OG dioxygenase" evidence="7">
    <location>
        <begin position="150"/>
        <end position="303"/>
    </location>
</feature>
<dbReference type="KEGG" id="ehx:EMIHUDRAFT_116508"/>
<dbReference type="PROSITE" id="PS51471">
    <property type="entry name" value="FE2OG_OXY"/>
    <property type="match status" value="1"/>
</dbReference>
<evidence type="ECO:0000256" key="1">
    <source>
        <dbReference type="ARBA" id="ARBA00001961"/>
    </source>
</evidence>
<keyword evidence="9" id="KW-1185">Reference proteome</keyword>
<dbReference type="Gene3D" id="2.60.120.620">
    <property type="entry name" value="q2cbj1_9rhob like domain"/>
    <property type="match status" value="1"/>
</dbReference>
<name>A0A0D3JIJ1_EMIH1</name>
<evidence type="ECO:0000256" key="3">
    <source>
        <dbReference type="ARBA" id="ARBA00022896"/>
    </source>
</evidence>
<dbReference type="GO" id="GO:0031418">
    <property type="term" value="F:L-ascorbic acid binding"/>
    <property type="evidence" value="ECO:0007669"/>
    <property type="project" value="UniProtKB-KW"/>
</dbReference>
<keyword evidence="5" id="KW-0560">Oxidoreductase</keyword>
<accession>A0A0D3JIJ1</accession>
<evidence type="ECO:0000313" key="9">
    <source>
        <dbReference type="Proteomes" id="UP000013827"/>
    </source>
</evidence>
<dbReference type="SMART" id="SM00702">
    <property type="entry name" value="P4Hc"/>
    <property type="match status" value="1"/>
</dbReference>
<evidence type="ECO:0000256" key="2">
    <source>
        <dbReference type="ARBA" id="ARBA00022723"/>
    </source>
</evidence>
<comment type="cofactor">
    <cofactor evidence="1">
        <name>L-ascorbate</name>
        <dbReference type="ChEBI" id="CHEBI:38290"/>
    </cofactor>
</comment>
<keyword evidence="2" id="KW-0479">Metal-binding</keyword>
<keyword evidence="6" id="KW-0408">Iron</keyword>
<dbReference type="InterPro" id="IPR006620">
    <property type="entry name" value="Pro_4_hyd_alph"/>
</dbReference>
<dbReference type="GO" id="GO:0031543">
    <property type="term" value="F:peptidyl-proline dioxygenase activity"/>
    <property type="evidence" value="ECO:0007669"/>
    <property type="project" value="TreeGrafter"/>
</dbReference>
<reference evidence="9" key="1">
    <citation type="journal article" date="2013" name="Nature">
        <title>Pan genome of the phytoplankton Emiliania underpins its global distribution.</title>
        <authorList>
            <person name="Read B.A."/>
            <person name="Kegel J."/>
            <person name="Klute M.J."/>
            <person name="Kuo A."/>
            <person name="Lefebvre S.C."/>
            <person name="Maumus F."/>
            <person name="Mayer C."/>
            <person name="Miller J."/>
            <person name="Monier A."/>
            <person name="Salamov A."/>
            <person name="Young J."/>
            <person name="Aguilar M."/>
            <person name="Claverie J.M."/>
            <person name="Frickenhaus S."/>
            <person name="Gonzalez K."/>
            <person name="Herman E.K."/>
            <person name="Lin Y.C."/>
            <person name="Napier J."/>
            <person name="Ogata H."/>
            <person name="Sarno A.F."/>
            <person name="Shmutz J."/>
            <person name="Schroeder D."/>
            <person name="de Vargas C."/>
            <person name="Verret F."/>
            <person name="von Dassow P."/>
            <person name="Valentin K."/>
            <person name="Van de Peer Y."/>
            <person name="Wheeler G."/>
            <person name="Dacks J.B."/>
            <person name="Delwiche C.F."/>
            <person name="Dyhrman S.T."/>
            <person name="Glockner G."/>
            <person name="John U."/>
            <person name="Richards T."/>
            <person name="Worden A.Z."/>
            <person name="Zhang X."/>
            <person name="Grigoriev I.V."/>
            <person name="Allen A.E."/>
            <person name="Bidle K."/>
            <person name="Borodovsky M."/>
            <person name="Bowler C."/>
            <person name="Brownlee C."/>
            <person name="Cock J.M."/>
            <person name="Elias M."/>
            <person name="Gladyshev V.N."/>
            <person name="Groth M."/>
            <person name="Guda C."/>
            <person name="Hadaegh A."/>
            <person name="Iglesias-Rodriguez M.D."/>
            <person name="Jenkins J."/>
            <person name="Jones B.M."/>
            <person name="Lawson T."/>
            <person name="Leese F."/>
            <person name="Lindquist E."/>
            <person name="Lobanov A."/>
            <person name="Lomsadze A."/>
            <person name="Malik S.B."/>
            <person name="Marsh M.E."/>
            <person name="Mackinder L."/>
            <person name="Mock T."/>
            <person name="Mueller-Roeber B."/>
            <person name="Pagarete A."/>
            <person name="Parker M."/>
            <person name="Probert I."/>
            <person name="Quesneville H."/>
            <person name="Raines C."/>
            <person name="Rensing S.A."/>
            <person name="Riano-Pachon D.M."/>
            <person name="Richier S."/>
            <person name="Rokitta S."/>
            <person name="Shiraiwa Y."/>
            <person name="Soanes D.M."/>
            <person name="van der Giezen M."/>
            <person name="Wahlund T.M."/>
            <person name="Williams B."/>
            <person name="Wilson W."/>
            <person name="Wolfe G."/>
            <person name="Wurch L.L."/>
        </authorList>
    </citation>
    <scope>NUCLEOTIDE SEQUENCE</scope>
</reference>
<dbReference type="RefSeq" id="XP_005775755.1">
    <property type="nucleotide sequence ID" value="XM_005775698.1"/>
</dbReference>
<dbReference type="Pfam" id="PF13640">
    <property type="entry name" value="2OG-FeII_Oxy_3"/>
    <property type="match status" value="1"/>
</dbReference>
<evidence type="ECO:0000313" key="8">
    <source>
        <dbReference type="EnsemblProtists" id="EOD23326"/>
    </source>
</evidence>